<feature type="domain" description="HAT C-terminal dimerisation" evidence="2">
    <location>
        <begin position="444"/>
        <end position="518"/>
    </location>
</feature>
<name>A0ABQ9G851_9NEOP</name>
<dbReference type="Proteomes" id="UP001159363">
    <property type="component" value="Chromosome 13"/>
</dbReference>
<evidence type="ECO:0000256" key="1">
    <source>
        <dbReference type="SAM" id="MobiDB-lite"/>
    </source>
</evidence>
<proteinExistence type="predicted"/>
<dbReference type="EMBL" id="JARBHB010000014">
    <property type="protein sequence ID" value="KAJ8868610.1"/>
    <property type="molecule type" value="Genomic_DNA"/>
</dbReference>
<evidence type="ECO:0000313" key="3">
    <source>
        <dbReference type="EMBL" id="KAJ8868610.1"/>
    </source>
</evidence>
<comment type="caution">
    <text evidence="3">The sequence shown here is derived from an EMBL/GenBank/DDBJ whole genome shotgun (WGS) entry which is preliminary data.</text>
</comment>
<gene>
    <name evidence="3" type="ORF">PR048_030148</name>
</gene>
<evidence type="ECO:0000313" key="4">
    <source>
        <dbReference type="Proteomes" id="UP001159363"/>
    </source>
</evidence>
<dbReference type="InterPro" id="IPR012337">
    <property type="entry name" value="RNaseH-like_sf"/>
</dbReference>
<reference evidence="3 4" key="1">
    <citation type="submission" date="2023-02" db="EMBL/GenBank/DDBJ databases">
        <title>LHISI_Scaffold_Assembly.</title>
        <authorList>
            <person name="Stuart O.P."/>
            <person name="Cleave R."/>
            <person name="Magrath M.J.L."/>
            <person name="Mikheyev A.S."/>
        </authorList>
    </citation>
    <scope>NUCLEOTIDE SEQUENCE [LARGE SCALE GENOMIC DNA]</scope>
    <source>
        <strain evidence="3">Daus_M_001</strain>
        <tissue evidence="3">Leg muscle</tissue>
    </source>
</reference>
<protein>
    <recommendedName>
        <fullName evidence="2">HAT C-terminal dimerisation domain-containing protein</fullName>
    </recommendedName>
</protein>
<feature type="region of interest" description="Disordered" evidence="1">
    <location>
        <begin position="337"/>
        <end position="360"/>
    </location>
</feature>
<accession>A0ABQ9G851</accession>
<dbReference type="Pfam" id="PF05699">
    <property type="entry name" value="Dimer_Tnp_hAT"/>
    <property type="match status" value="1"/>
</dbReference>
<dbReference type="PANTHER" id="PTHR45749:SF21">
    <property type="entry name" value="DUF4371 DOMAIN-CONTAINING PROTEIN"/>
    <property type="match status" value="1"/>
</dbReference>
<dbReference type="SUPFAM" id="SSF53098">
    <property type="entry name" value="Ribonuclease H-like"/>
    <property type="match status" value="1"/>
</dbReference>
<dbReference type="PANTHER" id="PTHR45749">
    <property type="match status" value="1"/>
</dbReference>
<sequence>MPVDEVRSRPCGAGNTILHSKYSTDLLGLNKSSGNTANMSVDLNHRATRFPLLVREGKPQRTTQFSFLLPYWMWITSGMHDLATGVGVCHKAVLHILHDILEFRKTAAHLIPHQITDVKQWLHCELAQELLNCYRRESEDFLGRNVTTDQTWALSYKPCLKQQVSCTLLAGQGNQERFLRALWADTMEGTAGGAREEGLAAMEGTSGGAWEEGVIARSSVGKGEMLADKDRESHMCNCAVEGLLTSFSDRNREVLKHLIDVTVFLRRQELAFRGHDEREGSSNWGNYVKLVNLLSSYDSMLFSHLETSKVFTGEYTCDGKLVSQTYDGAAVISGHLNGSTEESKRKKEPPTKKQRKSEEINPDCSYRKLYFEIIDNILMQFHTKFSSLENLKFLALLDPNKNEENAKTFPEEAFAPLKSSYGNYFYITHLRSELVAKFNLSEFRSKSVFEIMELLKQSDLNVDGFPELYKLCSLIAAIPAISASVERSFSSLKRIETYIRNSQKQDRLSNLGLLSIKKKFLLRYFEQKKAFYSDVIEIFVRKTSKGHERVQCKCSVVPGVLVSMHLPSPPASQLGQGGMGNSSAQPG</sequence>
<organism evidence="3 4">
    <name type="scientific">Dryococelus australis</name>
    <dbReference type="NCBI Taxonomy" id="614101"/>
    <lineage>
        <taxon>Eukaryota</taxon>
        <taxon>Metazoa</taxon>
        <taxon>Ecdysozoa</taxon>
        <taxon>Arthropoda</taxon>
        <taxon>Hexapoda</taxon>
        <taxon>Insecta</taxon>
        <taxon>Pterygota</taxon>
        <taxon>Neoptera</taxon>
        <taxon>Polyneoptera</taxon>
        <taxon>Phasmatodea</taxon>
        <taxon>Verophasmatodea</taxon>
        <taxon>Anareolatae</taxon>
        <taxon>Phasmatidae</taxon>
        <taxon>Eurycanthinae</taxon>
        <taxon>Dryococelus</taxon>
    </lineage>
</organism>
<evidence type="ECO:0000259" key="2">
    <source>
        <dbReference type="Pfam" id="PF05699"/>
    </source>
</evidence>
<keyword evidence="4" id="KW-1185">Reference proteome</keyword>
<feature type="compositionally biased region" description="Basic and acidic residues" evidence="1">
    <location>
        <begin position="341"/>
        <end position="360"/>
    </location>
</feature>
<dbReference type="InterPro" id="IPR008906">
    <property type="entry name" value="HATC_C_dom"/>
</dbReference>